<protein>
    <recommendedName>
        <fullName evidence="17">RB1-inducible coiled-coil protein 1</fullName>
    </recommendedName>
    <alternativeName>
        <fullName evidence="18">FAK family kinase-interacting protein of 200 kDa</fullName>
    </alternativeName>
</protein>
<dbReference type="GO" id="GO:0019901">
    <property type="term" value="F:protein kinase binding"/>
    <property type="evidence" value="ECO:0007669"/>
    <property type="project" value="UniProtKB-ARBA"/>
</dbReference>
<keyword evidence="15" id="KW-0131">Cell cycle</keyword>
<dbReference type="VEuPathDB" id="VectorBase:LLONM1_005600"/>
<evidence type="ECO:0000256" key="14">
    <source>
        <dbReference type="ARBA" id="ARBA00023242"/>
    </source>
</evidence>
<dbReference type="GO" id="GO:0034045">
    <property type="term" value="C:phagophore assembly site membrane"/>
    <property type="evidence" value="ECO:0007669"/>
    <property type="project" value="TreeGrafter"/>
</dbReference>
<evidence type="ECO:0000256" key="5">
    <source>
        <dbReference type="ARBA" id="ARBA00022448"/>
    </source>
</evidence>
<feature type="compositionally biased region" description="Basic and acidic residues" evidence="20">
    <location>
        <begin position="245"/>
        <end position="255"/>
    </location>
</feature>
<feature type="coiled-coil region" evidence="19">
    <location>
        <begin position="974"/>
        <end position="1047"/>
    </location>
</feature>
<keyword evidence="7" id="KW-0597">Phosphoprotein</keyword>
<keyword evidence="11 19" id="KW-0175">Coiled coil</keyword>
<evidence type="ECO:0000256" key="9">
    <source>
        <dbReference type="ARBA" id="ARBA00023006"/>
    </source>
</evidence>
<evidence type="ECO:0000256" key="7">
    <source>
        <dbReference type="ARBA" id="ARBA00022553"/>
    </source>
</evidence>
<dbReference type="GO" id="GO:0060090">
    <property type="term" value="F:molecular adaptor activity"/>
    <property type="evidence" value="ECO:0007669"/>
    <property type="project" value="TreeGrafter"/>
</dbReference>
<feature type="domain" description="Autophagy protein ATG17-like" evidence="21">
    <location>
        <begin position="118"/>
        <end position="521"/>
    </location>
</feature>
<dbReference type="PANTHER" id="PTHR13222">
    <property type="entry name" value="RB1-INDUCIBLE COILED-COIL"/>
    <property type="match status" value="1"/>
</dbReference>
<dbReference type="GO" id="GO:0008285">
    <property type="term" value="P:negative regulation of cell population proliferation"/>
    <property type="evidence" value="ECO:0007669"/>
    <property type="project" value="UniProtKB-ARBA"/>
</dbReference>
<feature type="region of interest" description="Disordered" evidence="20">
    <location>
        <begin position="1059"/>
        <end position="1079"/>
    </location>
</feature>
<keyword evidence="13" id="KW-0458">Lysosome</keyword>
<keyword evidence="12" id="KW-0804">Transcription</keyword>
<dbReference type="GO" id="GO:0061709">
    <property type="term" value="P:reticulophagy"/>
    <property type="evidence" value="ECO:0007669"/>
    <property type="project" value="TreeGrafter"/>
</dbReference>
<keyword evidence="10" id="KW-0805">Transcription regulation</keyword>
<dbReference type="EMBL" id="GITU01006936">
    <property type="protein sequence ID" value="MBC1175639.1"/>
    <property type="molecule type" value="Transcribed_RNA"/>
</dbReference>
<evidence type="ECO:0000256" key="1">
    <source>
        <dbReference type="ARBA" id="ARBA00004123"/>
    </source>
</evidence>
<dbReference type="GO" id="GO:0031090">
    <property type="term" value="C:organelle membrane"/>
    <property type="evidence" value="ECO:0007669"/>
    <property type="project" value="UniProtKB-ARBA"/>
</dbReference>
<feature type="compositionally biased region" description="Low complexity" evidence="20">
    <location>
        <begin position="1294"/>
        <end position="1303"/>
    </location>
</feature>
<reference evidence="23" key="1">
    <citation type="journal article" date="2020" name="BMC">
        <title>Leishmania infection induces a limited differential gene expression in the sand fly midgut.</title>
        <authorList>
            <person name="Coutinho-Abreu I.V."/>
            <person name="Serafim T.D."/>
            <person name="Meneses C."/>
            <person name="Kamhawi S."/>
            <person name="Oliveira F."/>
            <person name="Valenzuela J.G."/>
        </authorList>
    </citation>
    <scope>NUCLEOTIDE SEQUENCE</scope>
    <source>
        <strain evidence="23">Jacobina</strain>
        <tissue evidence="23">Midgut</tissue>
    </source>
</reference>
<evidence type="ECO:0000256" key="4">
    <source>
        <dbReference type="ARBA" id="ARBA00004514"/>
    </source>
</evidence>
<evidence type="ECO:0000256" key="13">
    <source>
        <dbReference type="ARBA" id="ARBA00023228"/>
    </source>
</evidence>
<evidence type="ECO:0000259" key="21">
    <source>
        <dbReference type="Pfam" id="PF04108"/>
    </source>
</evidence>
<comment type="function">
    <text evidence="16">Involved in autophagy. Regulates early events but also late events of autophagosome formation through direct interaction with Atg16L1. Required for the formation of the autophagosome-like double-membrane structure that surrounds the Salmonella-containing vacuole (SCV) during S.typhimurium infection and subsequent xenophagy. Involved in repair of DNA damage caused by ionizing radiation, which subsequently improves cell survival by decreasing apoptosis. Inhibits PTK2/FAK1 and PTK2B/PYK2 kinase activity, affecting their downstream signaling pathways. Plays a role as a modulator of TGF-beta-signaling by restricting substrate specificity of RNF111. Functions as a DNA-binding transcription factor. Is a potent regulator of the RB1 pathway through induction of RB1 expression. Plays a crucial role in muscular differentiation. Plays an indispensable role in fetal hematopoiesis and in the regulation of neuronal homeostasis.</text>
</comment>
<feature type="domain" description="Autophagy-related protein 11 C-terminal" evidence="22">
    <location>
        <begin position="1073"/>
        <end position="1175"/>
    </location>
</feature>
<feature type="compositionally biased region" description="Basic and acidic residues" evidence="20">
    <location>
        <begin position="1318"/>
        <end position="1333"/>
    </location>
</feature>
<comment type="subcellular location">
    <subcellularLocation>
        <location evidence="4">Cytoplasm</location>
        <location evidence="4">Cytosol</location>
    </subcellularLocation>
    <subcellularLocation>
        <location evidence="3">Lysosome</location>
    </subcellularLocation>
    <subcellularLocation>
        <location evidence="1">Nucleus</location>
    </subcellularLocation>
    <subcellularLocation>
        <location evidence="2">Preautophagosomal structure</location>
    </subcellularLocation>
</comment>
<dbReference type="Gene3D" id="3.10.20.90">
    <property type="entry name" value="Phosphatidylinositol 3-kinase Catalytic Subunit, Chain A, domain 1"/>
    <property type="match status" value="1"/>
</dbReference>
<evidence type="ECO:0000256" key="19">
    <source>
        <dbReference type="SAM" id="Coils"/>
    </source>
</evidence>
<evidence type="ECO:0000256" key="3">
    <source>
        <dbReference type="ARBA" id="ARBA00004371"/>
    </source>
</evidence>
<evidence type="ECO:0000256" key="6">
    <source>
        <dbReference type="ARBA" id="ARBA00022490"/>
    </source>
</evidence>
<keyword evidence="14" id="KW-0539">Nucleus</keyword>
<dbReference type="GO" id="GO:0005634">
    <property type="term" value="C:nucleus"/>
    <property type="evidence" value="ECO:0007669"/>
    <property type="project" value="UniProtKB-SubCell"/>
</dbReference>
<evidence type="ECO:0000256" key="17">
    <source>
        <dbReference type="ARBA" id="ARBA00069790"/>
    </source>
</evidence>
<feature type="compositionally biased region" description="Polar residues" evidence="20">
    <location>
        <begin position="1196"/>
        <end position="1205"/>
    </location>
</feature>
<keyword evidence="5" id="KW-0813">Transport</keyword>
<evidence type="ECO:0000313" key="23">
    <source>
        <dbReference type="EMBL" id="MBC1175639.1"/>
    </source>
</evidence>
<dbReference type="GO" id="GO:0005829">
    <property type="term" value="C:cytosol"/>
    <property type="evidence" value="ECO:0007669"/>
    <property type="project" value="UniProtKB-SubCell"/>
</dbReference>
<dbReference type="GO" id="GO:0000422">
    <property type="term" value="P:autophagy of mitochondrion"/>
    <property type="evidence" value="ECO:0007669"/>
    <property type="project" value="TreeGrafter"/>
</dbReference>
<feature type="compositionally biased region" description="Low complexity" evidence="20">
    <location>
        <begin position="1069"/>
        <end position="1079"/>
    </location>
</feature>
<feature type="region of interest" description="Disordered" evidence="20">
    <location>
        <begin position="1289"/>
        <end position="1333"/>
    </location>
</feature>
<dbReference type="GO" id="GO:0061723">
    <property type="term" value="P:glycophagy"/>
    <property type="evidence" value="ECO:0007669"/>
    <property type="project" value="TreeGrafter"/>
</dbReference>
<dbReference type="CDD" id="cd17060">
    <property type="entry name" value="Ubl_RB1CC1"/>
    <property type="match status" value="1"/>
</dbReference>
<keyword evidence="23" id="KW-0238">DNA-binding</keyword>
<dbReference type="GO" id="GO:0034727">
    <property type="term" value="P:piecemeal microautophagy of the nucleus"/>
    <property type="evidence" value="ECO:0007669"/>
    <property type="project" value="TreeGrafter"/>
</dbReference>
<dbReference type="InterPro" id="IPR040040">
    <property type="entry name" value="ATG11"/>
</dbReference>
<proteinExistence type="predicted"/>
<dbReference type="GO" id="GO:1990316">
    <property type="term" value="C:Atg1/ULK1 kinase complex"/>
    <property type="evidence" value="ECO:0007669"/>
    <property type="project" value="TreeGrafter"/>
</dbReference>
<evidence type="ECO:0000256" key="11">
    <source>
        <dbReference type="ARBA" id="ARBA00023054"/>
    </source>
</evidence>
<evidence type="ECO:0000256" key="16">
    <source>
        <dbReference type="ARBA" id="ARBA00053494"/>
    </source>
</evidence>
<dbReference type="InterPro" id="IPR045326">
    <property type="entry name" value="ATG17-like_dom"/>
</dbReference>
<evidence type="ECO:0000256" key="10">
    <source>
        <dbReference type="ARBA" id="ARBA00023015"/>
    </source>
</evidence>
<dbReference type="PANTHER" id="PTHR13222:SF1">
    <property type="entry name" value="RB1-INDUCIBLE COILED-COIL PROTEIN 1"/>
    <property type="match status" value="1"/>
</dbReference>
<keyword evidence="9" id="KW-0072">Autophagy</keyword>
<feature type="coiled-coil region" evidence="19">
    <location>
        <begin position="793"/>
        <end position="885"/>
    </location>
</feature>
<feature type="compositionally biased region" description="Low complexity" evidence="20">
    <location>
        <begin position="1206"/>
        <end position="1218"/>
    </location>
</feature>
<dbReference type="GO" id="GO:0034517">
    <property type="term" value="P:ribophagy"/>
    <property type="evidence" value="ECO:0007669"/>
    <property type="project" value="TreeGrafter"/>
</dbReference>
<dbReference type="InterPro" id="IPR019460">
    <property type="entry name" value="Atg11_C"/>
</dbReference>
<keyword evidence="8" id="KW-0653">Protein transport</keyword>
<dbReference type="GO" id="GO:0000045">
    <property type="term" value="P:autophagosome assembly"/>
    <property type="evidence" value="ECO:0007669"/>
    <property type="project" value="InterPro"/>
</dbReference>
<feature type="region of interest" description="Disordered" evidence="20">
    <location>
        <begin position="1177"/>
        <end position="1218"/>
    </location>
</feature>
<sequence length="1333" mass="151191">MLYVFHVDTGRMITFDMGVALENVQYLKEMIETHYHIPAASQVLLVSGGEMLSPQNRICSYLGGTDTNPIFMFSTNIIESKNPPQPWPSIEPDNDLKDQVERCLSLPANYNTVVKRAQLAQQIYELGREETRTCEKLVHEQHLQQQGWAAVVANMEDLTEEFKKRCSDFQNAFNEVLEKRIEYLECLSHFNEDLDKLSNIPILPALLQNAEKPFHAFDDVYENDSFQKGIEKVAEGGFPESSTRTTREGSAEETKSSSSSVKESEEKGEEGDDKVSVKAMTLLQWISAQENQISLRKMAAECLKSLEQFDEKEMTSLKTEVKNAIENAQKEDVKLIKGLEDRLSGLEKLMFDVKNIVKEQSELAQAFQQNQARANNLGDTSILPDLCVSHKNQLIVMRRNHKQLRDIRSRISRAKTELGHNLLQRLKYISYIENRMYEIDSKLLFIHRNCRRLQKHMGIIEQIHQAPSVYVTAVTEVVRRRTFSSAFLLWASDLASHLTTIYSEEVVRRQEFWSTFEGHFLCTLFPGIEDMPPSYATVAPSTFDASLPNLTRDDINELSALLPDFGLKIELPDLSAVIDFFSSRSGGKNEDKSTLVDGDRTNGSTISRNVAVGTSDLPKILDMHSHLKDYERGFESETDTEEFEKVGQSPIDRRRISTTGSLQAYTTLATSTQTSLAPVMTSLSKPEMCNISTSTEVVVTQTIETLTEENLGTTRCEVEKLKNLLRSLHAQSQAAIQVFREQIKDIRHDTESGKSDLDIQLKSLNDAWEMIKLEATNHQQELIKRTVDHELELNDLKKTLDTSNEMIVTLQNEKKSLEDDHKLAVKKYEVLMEEMQEKVKGLMEAADEYRAREVKVNEEKEKLTKEITEKLMREHKSELESLRSRYKLMTSIERSPSDTSLEKIERPDLLEMSGHEAVFQHTKDEFVAERGLAIKSTADRERSRWEHRSGLGQILLSGSPKSPSKAHDICKRIIEDKDNQLELMRQREEQLLKDINRHRETIQNLTEDDTNSVIAFKEKVDGLQKDKSRLEQELEMEKSKRLEMESSFAALKVVNPDSTAVSPDQMTRSGAKSKSSSSLGKGLITISTCSKGDLVIVVWNSIHEQYIIVQDTSILYFLHGESYNTLKLPRLTVNETPHMIPLVAKVIEKEFCVARKDENRYKVSKGTKFYRVKVEPVSSSPHPLDAARSSRRHETTGNQSGSVGRSTSTELPSSSSVSQTSTHLIDSFAQTECPILIEDVSEAKDMVDSGVDAQQKSIYKERNVSVTEEDEPVSLSDQRCCNISVSEEDEEAANVENASEVSNPFLIHSMSDQDDSDEYRSLESKDGSDFSAQ</sequence>
<dbReference type="GO" id="GO:0003677">
    <property type="term" value="F:DNA binding"/>
    <property type="evidence" value="ECO:0007669"/>
    <property type="project" value="UniProtKB-KW"/>
</dbReference>
<dbReference type="Pfam" id="PF10377">
    <property type="entry name" value="ATG11"/>
    <property type="match status" value="1"/>
</dbReference>
<evidence type="ECO:0000256" key="12">
    <source>
        <dbReference type="ARBA" id="ARBA00023163"/>
    </source>
</evidence>
<organism evidence="23">
    <name type="scientific">Lutzomyia longipalpis</name>
    <name type="common">Sand fly</name>
    <dbReference type="NCBI Taxonomy" id="7200"/>
    <lineage>
        <taxon>Eukaryota</taxon>
        <taxon>Metazoa</taxon>
        <taxon>Ecdysozoa</taxon>
        <taxon>Arthropoda</taxon>
        <taxon>Hexapoda</taxon>
        <taxon>Insecta</taxon>
        <taxon>Pterygota</taxon>
        <taxon>Neoptera</taxon>
        <taxon>Endopterygota</taxon>
        <taxon>Diptera</taxon>
        <taxon>Nematocera</taxon>
        <taxon>Psychodoidea</taxon>
        <taxon>Psychodidae</taxon>
        <taxon>Lutzomyia</taxon>
        <taxon>Lutzomyia</taxon>
    </lineage>
</organism>
<evidence type="ECO:0000256" key="8">
    <source>
        <dbReference type="ARBA" id="ARBA00022927"/>
    </source>
</evidence>
<dbReference type="GO" id="GO:0015031">
    <property type="term" value="P:protein transport"/>
    <property type="evidence" value="ECO:0007669"/>
    <property type="project" value="UniProtKB-KW"/>
</dbReference>
<name>A0A7G3ATQ4_LUTLO</name>
<keyword evidence="6" id="KW-0963">Cytoplasm</keyword>
<evidence type="ECO:0000256" key="15">
    <source>
        <dbReference type="ARBA" id="ARBA00023306"/>
    </source>
</evidence>
<evidence type="ECO:0000256" key="2">
    <source>
        <dbReference type="ARBA" id="ARBA00004329"/>
    </source>
</evidence>
<dbReference type="GO" id="GO:0005764">
    <property type="term" value="C:lysosome"/>
    <property type="evidence" value="ECO:0007669"/>
    <property type="project" value="UniProtKB-SubCell"/>
</dbReference>
<evidence type="ECO:0000256" key="18">
    <source>
        <dbReference type="ARBA" id="ARBA00080154"/>
    </source>
</evidence>
<evidence type="ECO:0000256" key="20">
    <source>
        <dbReference type="SAM" id="MobiDB-lite"/>
    </source>
</evidence>
<feature type="compositionally biased region" description="Polar residues" evidence="20">
    <location>
        <begin position="1059"/>
        <end position="1068"/>
    </location>
</feature>
<accession>A0A7G3ATQ4</accession>
<evidence type="ECO:0000259" key="22">
    <source>
        <dbReference type="Pfam" id="PF10377"/>
    </source>
</evidence>
<dbReference type="Pfam" id="PF04108">
    <property type="entry name" value="ATG17_like"/>
    <property type="match status" value="1"/>
</dbReference>
<dbReference type="FunFam" id="3.10.20.90:FF:000049">
    <property type="entry name" value="RB1-inducible coiled-coil protein 1 isoform X1"/>
    <property type="match status" value="1"/>
</dbReference>
<feature type="region of interest" description="Disordered" evidence="20">
    <location>
        <begin position="233"/>
        <end position="274"/>
    </location>
</feature>